<feature type="transmembrane region" description="Helical" evidence="8">
    <location>
        <begin position="63"/>
        <end position="84"/>
    </location>
</feature>
<feature type="transmembrane region" description="Helical" evidence="8">
    <location>
        <begin position="148"/>
        <end position="167"/>
    </location>
</feature>
<dbReference type="GO" id="GO:0022857">
    <property type="term" value="F:transmembrane transporter activity"/>
    <property type="evidence" value="ECO:0007669"/>
    <property type="project" value="InterPro"/>
</dbReference>
<evidence type="ECO:0000256" key="4">
    <source>
        <dbReference type="ARBA" id="ARBA00022475"/>
    </source>
</evidence>
<keyword evidence="5 8" id="KW-0812">Transmembrane</keyword>
<feature type="transmembrane region" description="Helical" evidence="8">
    <location>
        <begin position="306"/>
        <end position="326"/>
    </location>
</feature>
<dbReference type="Gene3D" id="1.10.3470.10">
    <property type="entry name" value="ABC transporter involved in vitamin B12 uptake, BtuC"/>
    <property type="match status" value="1"/>
</dbReference>
<dbReference type="AlphaFoldDB" id="A0AAU9EYV0"/>
<feature type="transmembrane region" description="Helical" evidence="8">
    <location>
        <begin position="91"/>
        <end position="110"/>
    </location>
</feature>
<comment type="similarity">
    <text evidence="2">Belongs to the binding-protein-dependent transport system permease family. FecCD subfamily.</text>
</comment>
<keyword evidence="4" id="KW-1003">Cell membrane</keyword>
<reference evidence="10" key="1">
    <citation type="journal article" date="2023" name="Arch. Microbiol.">
        <title>Desulfoferula mesophilus gen. nov. sp. nov., a mesophilic sulfate-reducing bacterium isolated from a brackish lake sediment.</title>
        <authorList>
            <person name="Watanabe T."/>
            <person name="Yabe T."/>
            <person name="Tsuji J.M."/>
            <person name="Fukui M."/>
        </authorList>
    </citation>
    <scope>NUCLEOTIDE SEQUENCE [LARGE SCALE GENOMIC DNA]</scope>
    <source>
        <strain evidence="10">12FAK</strain>
    </source>
</reference>
<evidence type="ECO:0000256" key="3">
    <source>
        <dbReference type="ARBA" id="ARBA00022448"/>
    </source>
</evidence>
<evidence type="ECO:0000256" key="1">
    <source>
        <dbReference type="ARBA" id="ARBA00004651"/>
    </source>
</evidence>
<organism evidence="9 10">
    <name type="scientific">Desulfoferula mesophila</name>
    <dbReference type="NCBI Taxonomy" id="3058419"/>
    <lineage>
        <taxon>Bacteria</taxon>
        <taxon>Pseudomonadati</taxon>
        <taxon>Thermodesulfobacteriota</taxon>
        <taxon>Desulfarculia</taxon>
        <taxon>Desulfarculales</taxon>
        <taxon>Desulfarculaceae</taxon>
        <taxon>Desulfoferula</taxon>
    </lineage>
</organism>
<dbReference type="PANTHER" id="PTHR30472:SF25">
    <property type="entry name" value="ABC TRANSPORTER PERMEASE PROTEIN MJ0876-RELATED"/>
    <property type="match status" value="1"/>
</dbReference>
<name>A0AAU9EYV0_9BACT</name>
<keyword evidence="10" id="KW-1185">Reference proteome</keyword>
<dbReference type="EMBL" id="AP028679">
    <property type="protein sequence ID" value="BEQ15636.1"/>
    <property type="molecule type" value="Genomic_DNA"/>
</dbReference>
<feature type="transmembrane region" description="Helical" evidence="8">
    <location>
        <begin position="215"/>
        <end position="232"/>
    </location>
</feature>
<feature type="transmembrane region" description="Helical" evidence="8">
    <location>
        <begin position="187"/>
        <end position="208"/>
    </location>
</feature>
<evidence type="ECO:0000256" key="5">
    <source>
        <dbReference type="ARBA" id="ARBA00022692"/>
    </source>
</evidence>
<dbReference type="FunFam" id="1.10.3470.10:FF:000001">
    <property type="entry name" value="Vitamin B12 ABC transporter permease BtuC"/>
    <property type="match status" value="1"/>
</dbReference>
<keyword evidence="7 8" id="KW-0472">Membrane</keyword>
<evidence type="ECO:0000256" key="8">
    <source>
        <dbReference type="SAM" id="Phobius"/>
    </source>
</evidence>
<dbReference type="PANTHER" id="PTHR30472">
    <property type="entry name" value="FERRIC ENTEROBACTIN TRANSPORT SYSTEM PERMEASE PROTEIN"/>
    <property type="match status" value="1"/>
</dbReference>
<dbReference type="InterPro" id="IPR037294">
    <property type="entry name" value="ABC_BtuC-like"/>
</dbReference>
<feature type="transmembrane region" description="Helical" evidence="8">
    <location>
        <begin position="238"/>
        <end position="264"/>
    </location>
</feature>
<dbReference type="InterPro" id="IPR000522">
    <property type="entry name" value="ABC_transptr_permease_BtuC"/>
</dbReference>
<feature type="transmembrane region" description="Helical" evidence="8">
    <location>
        <begin position="116"/>
        <end position="136"/>
    </location>
</feature>
<dbReference type="KEGG" id="dmp:FAK_27020"/>
<comment type="subcellular location">
    <subcellularLocation>
        <location evidence="1">Cell membrane</location>
        <topology evidence="1">Multi-pass membrane protein</topology>
    </subcellularLocation>
</comment>
<evidence type="ECO:0000256" key="7">
    <source>
        <dbReference type="ARBA" id="ARBA00023136"/>
    </source>
</evidence>
<proteinExistence type="inferred from homology"/>
<evidence type="ECO:0000313" key="10">
    <source>
        <dbReference type="Proteomes" id="UP001366166"/>
    </source>
</evidence>
<keyword evidence="3" id="KW-0813">Transport</keyword>
<dbReference type="Pfam" id="PF01032">
    <property type="entry name" value="FecCD"/>
    <property type="match status" value="1"/>
</dbReference>
<gene>
    <name evidence="9" type="ORF">FAK_27020</name>
</gene>
<dbReference type="RefSeq" id="WP_338600301.1">
    <property type="nucleotide sequence ID" value="NZ_AP028679.1"/>
</dbReference>
<evidence type="ECO:0000256" key="6">
    <source>
        <dbReference type="ARBA" id="ARBA00022989"/>
    </source>
</evidence>
<evidence type="ECO:0000313" key="9">
    <source>
        <dbReference type="EMBL" id="BEQ15636.1"/>
    </source>
</evidence>
<feature type="transmembrane region" description="Helical" evidence="8">
    <location>
        <begin position="276"/>
        <end position="294"/>
    </location>
</feature>
<accession>A0AAU9EYV0</accession>
<sequence length="333" mass="34731">MRATPSRLLAVCLGLGLLLVLSLLVGLWLGTVSIGPRQFWQWLSGELQGPSAIILGQLRLPRLLLAALVGACLGLCGAVFQAILRNPLAEPFILGVSGGAACGAVASVLVGLTGLWGQSALAFGGALGTVGLVLAIARRRGSMETSTLILTGVMINAFFTALIMFVISTTTDQKLHAILFWLYGDLAAANLTKVGLLLPVTLVGAGVIFAYARHLNLLTAGSIAAASMGVAVERVKMIMFLVVSLLVGVTVSLSGLIGFVGLMVPHLVRMTLGHDHRLLLPASALFGACFLMLADTVARIIISPSALPVGVVTAFLGAPFFVLLMAKRGSRWW</sequence>
<dbReference type="CDD" id="cd06550">
    <property type="entry name" value="TM_ABC_iron-siderophores_like"/>
    <property type="match status" value="1"/>
</dbReference>
<protein>
    <submittedName>
        <fullName evidence="9">ABC transporter permease</fullName>
    </submittedName>
</protein>
<dbReference type="Proteomes" id="UP001366166">
    <property type="component" value="Chromosome"/>
</dbReference>
<evidence type="ECO:0000256" key="2">
    <source>
        <dbReference type="ARBA" id="ARBA00007935"/>
    </source>
</evidence>
<dbReference type="GO" id="GO:0005886">
    <property type="term" value="C:plasma membrane"/>
    <property type="evidence" value="ECO:0007669"/>
    <property type="project" value="UniProtKB-SubCell"/>
</dbReference>
<dbReference type="SUPFAM" id="SSF81345">
    <property type="entry name" value="ABC transporter involved in vitamin B12 uptake, BtuC"/>
    <property type="match status" value="1"/>
</dbReference>
<keyword evidence="6 8" id="KW-1133">Transmembrane helix</keyword>